<keyword evidence="3" id="KW-1185">Reference proteome</keyword>
<name>A0A5B7GFG5_PORTR</name>
<gene>
    <name evidence="2" type="ORF">E2C01_052750</name>
</gene>
<comment type="caution">
    <text evidence="2">The sequence shown here is derived from an EMBL/GenBank/DDBJ whole genome shotgun (WGS) entry which is preliminary data.</text>
</comment>
<dbReference type="AlphaFoldDB" id="A0A5B7GFG5"/>
<feature type="compositionally biased region" description="Polar residues" evidence="1">
    <location>
        <begin position="45"/>
        <end position="56"/>
    </location>
</feature>
<dbReference type="EMBL" id="VSRR010015955">
    <property type="protein sequence ID" value="MPC58741.1"/>
    <property type="molecule type" value="Genomic_DNA"/>
</dbReference>
<proteinExistence type="predicted"/>
<accession>A0A5B7GFG5</accession>
<evidence type="ECO:0000313" key="2">
    <source>
        <dbReference type="EMBL" id="MPC58741.1"/>
    </source>
</evidence>
<sequence>MDCKDKCLVSQRKIKKGQERMTTPRLTPTTEDGPLCLINSGRGPSDQTGHKSSSLQ</sequence>
<feature type="compositionally biased region" description="Polar residues" evidence="1">
    <location>
        <begin position="20"/>
        <end position="30"/>
    </location>
</feature>
<organism evidence="2 3">
    <name type="scientific">Portunus trituberculatus</name>
    <name type="common">Swimming crab</name>
    <name type="synonym">Neptunus trituberculatus</name>
    <dbReference type="NCBI Taxonomy" id="210409"/>
    <lineage>
        <taxon>Eukaryota</taxon>
        <taxon>Metazoa</taxon>
        <taxon>Ecdysozoa</taxon>
        <taxon>Arthropoda</taxon>
        <taxon>Crustacea</taxon>
        <taxon>Multicrustacea</taxon>
        <taxon>Malacostraca</taxon>
        <taxon>Eumalacostraca</taxon>
        <taxon>Eucarida</taxon>
        <taxon>Decapoda</taxon>
        <taxon>Pleocyemata</taxon>
        <taxon>Brachyura</taxon>
        <taxon>Eubrachyura</taxon>
        <taxon>Portunoidea</taxon>
        <taxon>Portunidae</taxon>
        <taxon>Portuninae</taxon>
        <taxon>Portunus</taxon>
    </lineage>
</organism>
<evidence type="ECO:0000256" key="1">
    <source>
        <dbReference type="SAM" id="MobiDB-lite"/>
    </source>
</evidence>
<dbReference type="Proteomes" id="UP000324222">
    <property type="component" value="Unassembled WGS sequence"/>
</dbReference>
<protein>
    <submittedName>
        <fullName evidence="2">Uncharacterized protein</fullName>
    </submittedName>
</protein>
<evidence type="ECO:0000313" key="3">
    <source>
        <dbReference type="Proteomes" id="UP000324222"/>
    </source>
</evidence>
<feature type="region of interest" description="Disordered" evidence="1">
    <location>
        <begin position="9"/>
        <end position="56"/>
    </location>
</feature>
<reference evidence="2 3" key="1">
    <citation type="submission" date="2019-05" db="EMBL/GenBank/DDBJ databases">
        <title>Another draft genome of Portunus trituberculatus and its Hox gene families provides insights of decapod evolution.</title>
        <authorList>
            <person name="Jeong J.-H."/>
            <person name="Song I."/>
            <person name="Kim S."/>
            <person name="Choi T."/>
            <person name="Kim D."/>
            <person name="Ryu S."/>
            <person name="Kim W."/>
        </authorList>
    </citation>
    <scope>NUCLEOTIDE SEQUENCE [LARGE SCALE GENOMIC DNA]</scope>
    <source>
        <tissue evidence="2">Muscle</tissue>
    </source>
</reference>